<evidence type="ECO:0000313" key="2">
    <source>
        <dbReference type="EMBL" id="MFD0863755.1"/>
    </source>
</evidence>
<feature type="transmembrane region" description="Helical" evidence="1">
    <location>
        <begin position="84"/>
        <end position="109"/>
    </location>
</feature>
<reference evidence="3" key="1">
    <citation type="journal article" date="2019" name="Int. J. Syst. Evol. Microbiol.">
        <title>The Global Catalogue of Microorganisms (GCM) 10K type strain sequencing project: providing services to taxonomists for standard genome sequencing and annotation.</title>
        <authorList>
            <consortium name="The Broad Institute Genomics Platform"/>
            <consortium name="The Broad Institute Genome Sequencing Center for Infectious Disease"/>
            <person name="Wu L."/>
            <person name="Ma J."/>
        </authorList>
    </citation>
    <scope>NUCLEOTIDE SEQUENCE [LARGE SCALE GENOMIC DNA]</scope>
    <source>
        <strain evidence="3">CCUG 62952</strain>
    </source>
</reference>
<feature type="transmembrane region" description="Helical" evidence="1">
    <location>
        <begin position="134"/>
        <end position="154"/>
    </location>
</feature>
<keyword evidence="1" id="KW-0812">Transmembrane</keyword>
<protein>
    <recommendedName>
        <fullName evidence="4">Glycerophosphoryl diester phosphodiesterase membrane domain-containing protein</fullName>
    </recommendedName>
</protein>
<evidence type="ECO:0000313" key="3">
    <source>
        <dbReference type="Proteomes" id="UP001596978"/>
    </source>
</evidence>
<dbReference type="RefSeq" id="WP_386410079.1">
    <property type="nucleotide sequence ID" value="NZ_JBHTJH010000017.1"/>
</dbReference>
<gene>
    <name evidence="2" type="ORF">ACFQ1M_16185</name>
</gene>
<sequence>MNSETLESKIDVAPKLDFGHIFSESIELFKKVWLQGVLLLIFSIILLIPIFIIVYAPLLAFVYAQESGTIDFENDAFASGTLSIGLVILVLALIIVVSVVQTGLIAGFYRICKDIDHGKEVNSGHFFTFLKKEYFGKILGLSLLTLLISIVAMALCLIPFIYAFVPLSFIVPIFAFNPQFRISEIVTLAFRLGNKFWLVAFGLLFIIGVGVGLISQITCGLGGIFLGCFGYLPTYVIYKQVCGFEDESEIDQIGESF</sequence>
<keyword evidence="1" id="KW-1133">Transmembrane helix</keyword>
<keyword evidence="1" id="KW-0472">Membrane</keyword>
<proteinExistence type="predicted"/>
<keyword evidence="3" id="KW-1185">Reference proteome</keyword>
<dbReference type="EMBL" id="JBHTJH010000017">
    <property type="protein sequence ID" value="MFD0863755.1"/>
    <property type="molecule type" value="Genomic_DNA"/>
</dbReference>
<feature type="transmembrane region" description="Helical" evidence="1">
    <location>
        <begin position="220"/>
        <end position="238"/>
    </location>
</feature>
<organism evidence="2 3">
    <name type="scientific">Sungkyunkwania multivorans</name>
    <dbReference type="NCBI Taxonomy" id="1173618"/>
    <lineage>
        <taxon>Bacteria</taxon>
        <taxon>Pseudomonadati</taxon>
        <taxon>Bacteroidota</taxon>
        <taxon>Flavobacteriia</taxon>
        <taxon>Flavobacteriales</taxon>
        <taxon>Flavobacteriaceae</taxon>
        <taxon>Sungkyunkwania</taxon>
    </lineage>
</organism>
<comment type="caution">
    <text evidence="2">The sequence shown here is derived from an EMBL/GenBank/DDBJ whole genome shotgun (WGS) entry which is preliminary data.</text>
</comment>
<evidence type="ECO:0000256" key="1">
    <source>
        <dbReference type="SAM" id="Phobius"/>
    </source>
</evidence>
<accession>A0ABW3D1N7</accession>
<name>A0ABW3D1N7_9FLAO</name>
<evidence type="ECO:0008006" key="4">
    <source>
        <dbReference type="Google" id="ProtNLM"/>
    </source>
</evidence>
<dbReference type="Proteomes" id="UP001596978">
    <property type="component" value="Unassembled WGS sequence"/>
</dbReference>
<feature type="transmembrane region" description="Helical" evidence="1">
    <location>
        <begin position="37"/>
        <end position="64"/>
    </location>
</feature>
<feature type="transmembrane region" description="Helical" evidence="1">
    <location>
        <begin position="196"/>
        <end position="214"/>
    </location>
</feature>